<proteinExistence type="predicted"/>
<sequence length="207" mass="22898">MLLNRRHFLAAPALLLLPRAALAATCKPLDLAKGIAFRRQDGSTGLARREADGWVTIDYVTNRGAWIDQRRVKNGVFEVQRIVEESEEPMVGASAPTFTWSHSPKIITPEDGATWAGTVKEEVEVTISDEAATVERTRAKWKAQYRCFDPREVKLSGCFYLALSVEASFTGKGSSRSLRWVYFPQLGLGLETVRDGKENGITALTPA</sequence>
<protein>
    <submittedName>
        <fullName evidence="2">Uncharacterized protein</fullName>
    </submittedName>
</protein>
<keyword evidence="1" id="KW-0732">Signal</keyword>
<feature type="signal peptide" evidence="1">
    <location>
        <begin position="1"/>
        <end position="23"/>
    </location>
</feature>
<dbReference type="AlphaFoldDB" id="A0A8J7MRF6"/>
<keyword evidence="3" id="KW-1185">Reference proteome</keyword>
<name>A0A8J7MRF6_9RHOB</name>
<reference evidence="2" key="1">
    <citation type="submission" date="2021-01" db="EMBL/GenBank/DDBJ databases">
        <title>Genome seq and assembly of Tabrizicola sp. KVB23.</title>
        <authorList>
            <person name="Chhetri G."/>
        </authorList>
    </citation>
    <scope>NUCLEOTIDE SEQUENCE</scope>
    <source>
        <strain evidence="2">KVB23</strain>
    </source>
</reference>
<dbReference type="EMBL" id="JAESVP010000011">
    <property type="protein sequence ID" value="MBL4929910.1"/>
    <property type="molecule type" value="Genomic_DNA"/>
</dbReference>
<comment type="caution">
    <text evidence="2">The sequence shown here is derived from an EMBL/GenBank/DDBJ whole genome shotgun (WGS) entry which is preliminary data.</text>
</comment>
<evidence type="ECO:0000313" key="2">
    <source>
        <dbReference type="EMBL" id="MBL4929910.1"/>
    </source>
</evidence>
<dbReference type="Proteomes" id="UP000619033">
    <property type="component" value="Unassembled WGS sequence"/>
</dbReference>
<feature type="chain" id="PRO_5035285116" evidence="1">
    <location>
        <begin position="24"/>
        <end position="207"/>
    </location>
</feature>
<evidence type="ECO:0000313" key="3">
    <source>
        <dbReference type="Proteomes" id="UP000619033"/>
    </source>
</evidence>
<accession>A0A8J7MRF6</accession>
<gene>
    <name evidence="2" type="ORF">JI744_17545</name>
</gene>
<evidence type="ECO:0000256" key="1">
    <source>
        <dbReference type="SAM" id="SignalP"/>
    </source>
</evidence>
<organism evidence="2 3">
    <name type="scientific">Fuscibacter oryzae</name>
    <dbReference type="NCBI Taxonomy" id="2803939"/>
    <lineage>
        <taxon>Bacteria</taxon>
        <taxon>Pseudomonadati</taxon>
        <taxon>Pseudomonadota</taxon>
        <taxon>Alphaproteobacteria</taxon>
        <taxon>Rhodobacterales</taxon>
        <taxon>Paracoccaceae</taxon>
        <taxon>Fuscibacter</taxon>
    </lineage>
</organism>
<dbReference type="RefSeq" id="WP_202662473.1">
    <property type="nucleotide sequence ID" value="NZ_JAESVP010000011.1"/>
</dbReference>